<feature type="coiled-coil region" evidence="1">
    <location>
        <begin position="38"/>
        <end position="128"/>
    </location>
</feature>
<protein>
    <recommendedName>
        <fullName evidence="2">M23ase beta-sheet core domain-containing protein</fullName>
    </recommendedName>
</protein>
<dbReference type="Gene3D" id="2.70.70.10">
    <property type="entry name" value="Glucose Permease (Domain IIA)"/>
    <property type="match status" value="1"/>
</dbReference>
<proteinExistence type="predicted"/>
<dbReference type="GO" id="GO:0004222">
    <property type="term" value="F:metalloendopeptidase activity"/>
    <property type="evidence" value="ECO:0007669"/>
    <property type="project" value="TreeGrafter"/>
</dbReference>
<evidence type="ECO:0000259" key="2">
    <source>
        <dbReference type="Pfam" id="PF01551"/>
    </source>
</evidence>
<dbReference type="InterPro" id="IPR050570">
    <property type="entry name" value="Cell_wall_metabolism_enzyme"/>
</dbReference>
<accession>A0A0F9Y7U2</accession>
<reference evidence="3" key="1">
    <citation type="journal article" date="2015" name="Nature">
        <title>Complex archaea that bridge the gap between prokaryotes and eukaryotes.</title>
        <authorList>
            <person name="Spang A."/>
            <person name="Saw J.H."/>
            <person name="Jorgensen S.L."/>
            <person name="Zaremba-Niedzwiedzka K."/>
            <person name="Martijn J."/>
            <person name="Lind A.E."/>
            <person name="van Eijk R."/>
            <person name="Schleper C."/>
            <person name="Guy L."/>
            <person name="Ettema T.J."/>
        </authorList>
    </citation>
    <scope>NUCLEOTIDE SEQUENCE</scope>
</reference>
<dbReference type="CDD" id="cd12797">
    <property type="entry name" value="M23_peptidase"/>
    <property type="match status" value="1"/>
</dbReference>
<dbReference type="InterPro" id="IPR016047">
    <property type="entry name" value="M23ase_b-sheet_dom"/>
</dbReference>
<keyword evidence="1" id="KW-0175">Coiled coil</keyword>
<gene>
    <name evidence="3" type="ORF">LCGC14_0046990</name>
</gene>
<dbReference type="PANTHER" id="PTHR21666:SF270">
    <property type="entry name" value="MUREIN HYDROLASE ACTIVATOR ENVC"/>
    <property type="match status" value="1"/>
</dbReference>
<sequence length="416" mass="45532">MEWLLTRVRLMGRPLAAAVFSALLLCVALPAHAQQTDSRAARADLEKTQADIQRLKDMLKGLETEVSGLESELKESETDIGRLKRESSELEQQIRDGETRLLDLRDQAKALQASLAAQQEQIAQQVRAAYMAGQQGYLKVLLNQDDPARMARMMRYYEYVGQARVEEINRFNDTLKQIQLASAEIVREQAALQSAREDLAVREVAVKAQQQKRTQLLASLQGRSRSQAEKLSAREAERAALNKLIKKLDEAITSLAMPSPPPASTANQGVIQTPGQPTAGNLAFAQARGKMPLPVRGRIASRYGSQRGGDSRLKWDGLLIAAPVGTQVNAIHGGRVVFADWLRGSGLLLILDHGNGYLSLYGHNQTLLRDVGAMVRPGEPISTVGNSGGISEPSLYFAIRHKGQALDPLAWCMLSG</sequence>
<evidence type="ECO:0000256" key="1">
    <source>
        <dbReference type="SAM" id="Coils"/>
    </source>
</evidence>
<name>A0A0F9Y7U2_9ZZZZ</name>
<comment type="caution">
    <text evidence="3">The sequence shown here is derived from an EMBL/GenBank/DDBJ whole genome shotgun (WGS) entry which is preliminary data.</text>
</comment>
<dbReference type="EMBL" id="LAZR01000010">
    <property type="protein sequence ID" value="KKO08007.1"/>
    <property type="molecule type" value="Genomic_DNA"/>
</dbReference>
<evidence type="ECO:0000313" key="3">
    <source>
        <dbReference type="EMBL" id="KKO08007.1"/>
    </source>
</evidence>
<dbReference type="FunFam" id="2.70.70.10:FF:000003">
    <property type="entry name" value="Murein hydrolase activator EnvC"/>
    <property type="match status" value="1"/>
</dbReference>
<dbReference type="SUPFAM" id="SSF51261">
    <property type="entry name" value="Duplicated hybrid motif"/>
    <property type="match status" value="1"/>
</dbReference>
<organism evidence="3">
    <name type="scientific">marine sediment metagenome</name>
    <dbReference type="NCBI Taxonomy" id="412755"/>
    <lineage>
        <taxon>unclassified sequences</taxon>
        <taxon>metagenomes</taxon>
        <taxon>ecological metagenomes</taxon>
    </lineage>
</organism>
<dbReference type="PANTHER" id="PTHR21666">
    <property type="entry name" value="PEPTIDASE-RELATED"/>
    <property type="match status" value="1"/>
</dbReference>
<dbReference type="Pfam" id="PF01551">
    <property type="entry name" value="Peptidase_M23"/>
    <property type="match status" value="1"/>
</dbReference>
<dbReference type="AlphaFoldDB" id="A0A0F9Y7U2"/>
<dbReference type="InterPro" id="IPR011055">
    <property type="entry name" value="Dup_hybrid_motif"/>
</dbReference>
<dbReference type="Gene3D" id="6.10.250.3150">
    <property type="match status" value="1"/>
</dbReference>
<feature type="domain" description="M23ase beta-sheet core" evidence="2">
    <location>
        <begin position="315"/>
        <end position="408"/>
    </location>
</feature>